<dbReference type="AlphaFoldDB" id="A0AAV4IH79"/>
<dbReference type="EMBL" id="BMAT01013290">
    <property type="protein sequence ID" value="GFS09454.1"/>
    <property type="molecule type" value="Genomic_DNA"/>
</dbReference>
<name>A0AAV4IH79_9GAST</name>
<reference evidence="2 3" key="1">
    <citation type="journal article" date="2021" name="Elife">
        <title>Chloroplast acquisition without the gene transfer in kleptoplastic sea slugs, Plakobranchus ocellatus.</title>
        <authorList>
            <person name="Maeda T."/>
            <person name="Takahashi S."/>
            <person name="Yoshida T."/>
            <person name="Shimamura S."/>
            <person name="Takaki Y."/>
            <person name="Nagai Y."/>
            <person name="Toyoda A."/>
            <person name="Suzuki Y."/>
            <person name="Arimoto A."/>
            <person name="Ishii H."/>
            <person name="Satoh N."/>
            <person name="Nishiyama T."/>
            <person name="Hasebe M."/>
            <person name="Maruyama T."/>
            <person name="Minagawa J."/>
            <person name="Obokata J."/>
            <person name="Shigenobu S."/>
        </authorList>
    </citation>
    <scope>NUCLEOTIDE SEQUENCE [LARGE SCALE GENOMIC DNA]</scope>
</reference>
<evidence type="ECO:0000259" key="1">
    <source>
        <dbReference type="Pfam" id="PF00168"/>
    </source>
</evidence>
<keyword evidence="3" id="KW-1185">Reference proteome</keyword>
<dbReference type="Gene3D" id="2.60.40.150">
    <property type="entry name" value="C2 domain"/>
    <property type="match status" value="1"/>
</dbReference>
<dbReference type="Proteomes" id="UP000762676">
    <property type="component" value="Unassembled WGS sequence"/>
</dbReference>
<evidence type="ECO:0000313" key="2">
    <source>
        <dbReference type="EMBL" id="GFS09454.1"/>
    </source>
</evidence>
<dbReference type="SUPFAM" id="SSF49562">
    <property type="entry name" value="C2 domain (Calcium/lipid-binding domain, CaLB)"/>
    <property type="match status" value="1"/>
</dbReference>
<feature type="domain" description="C2" evidence="1">
    <location>
        <begin position="44"/>
        <end position="107"/>
    </location>
</feature>
<dbReference type="Pfam" id="PF00168">
    <property type="entry name" value="C2"/>
    <property type="match status" value="1"/>
</dbReference>
<accession>A0AAV4IH79</accession>
<gene>
    <name evidence="2" type="ORF">ElyMa_006621900</name>
</gene>
<sequence>MTLLGGPHSVYYCREFRTPCGIIAHWLLLAGRKSCVTRTLAELKIKLVKIDSPFYNAEFKGEIPKKFRHLSVYVYDVSNRNNKVLGKVSLKKEELYKFHQKDHWFPLTQQDGDTEVQGKVQVEVRLGEVLTPDNTTHRLAVR</sequence>
<dbReference type="InterPro" id="IPR035892">
    <property type="entry name" value="C2_domain_sf"/>
</dbReference>
<organism evidence="2 3">
    <name type="scientific">Elysia marginata</name>
    <dbReference type="NCBI Taxonomy" id="1093978"/>
    <lineage>
        <taxon>Eukaryota</taxon>
        <taxon>Metazoa</taxon>
        <taxon>Spiralia</taxon>
        <taxon>Lophotrochozoa</taxon>
        <taxon>Mollusca</taxon>
        <taxon>Gastropoda</taxon>
        <taxon>Heterobranchia</taxon>
        <taxon>Euthyneura</taxon>
        <taxon>Panpulmonata</taxon>
        <taxon>Sacoglossa</taxon>
        <taxon>Placobranchoidea</taxon>
        <taxon>Plakobranchidae</taxon>
        <taxon>Elysia</taxon>
    </lineage>
</organism>
<proteinExistence type="predicted"/>
<evidence type="ECO:0000313" key="3">
    <source>
        <dbReference type="Proteomes" id="UP000762676"/>
    </source>
</evidence>
<protein>
    <submittedName>
        <fullName evidence="2">Ras GTPase-activating protein</fullName>
    </submittedName>
</protein>
<comment type="caution">
    <text evidence="2">The sequence shown here is derived from an EMBL/GenBank/DDBJ whole genome shotgun (WGS) entry which is preliminary data.</text>
</comment>
<dbReference type="InterPro" id="IPR000008">
    <property type="entry name" value="C2_dom"/>
</dbReference>